<accession>A0ACB7SE78</accession>
<comment type="caution">
    <text evidence="1">The sequence shown here is derived from an EMBL/GenBank/DDBJ whole genome shotgun (WGS) entry which is preliminary data.</text>
</comment>
<name>A0ACB7SE78_HYAAI</name>
<reference evidence="1" key="1">
    <citation type="submission" date="2020-05" db="EMBL/GenBank/DDBJ databases">
        <title>Large-scale comparative analyses of tick genomes elucidate their genetic diversity and vector capacities.</title>
        <authorList>
            <person name="Jia N."/>
            <person name="Wang J."/>
            <person name="Shi W."/>
            <person name="Du L."/>
            <person name="Sun Y."/>
            <person name="Zhan W."/>
            <person name="Jiang J."/>
            <person name="Wang Q."/>
            <person name="Zhang B."/>
            <person name="Ji P."/>
            <person name="Sakyi L.B."/>
            <person name="Cui X."/>
            <person name="Yuan T."/>
            <person name="Jiang B."/>
            <person name="Yang W."/>
            <person name="Lam T.T.-Y."/>
            <person name="Chang Q."/>
            <person name="Ding S."/>
            <person name="Wang X."/>
            <person name="Zhu J."/>
            <person name="Ruan X."/>
            <person name="Zhao L."/>
            <person name="Wei J."/>
            <person name="Que T."/>
            <person name="Du C."/>
            <person name="Cheng J."/>
            <person name="Dai P."/>
            <person name="Han X."/>
            <person name="Huang E."/>
            <person name="Gao Y."/>
            <person name="Liu J."/>
            <person name="Shao H."/>
            <person name="Ye R."/>
            <person name="Li L."/>
            <person name="Wei W."/>
            <person name="Wang X."/>
            <person name="Wang C."/>
            <person name="Yang T."/>
            <person name="Huo Q."/>
            <person name="Li W."/>
            <person name="Guo W."/>
            <person name="Chen H."/>
            <person name="Zhou L."/>
            <person name="Ni X."/>
            <person name="Tian J."/>
            <person name="Zhou Y."/>
            <person name="Sheng Y."/>
            <person name="Liu T."/>
            <person name="Pan Y."/>
            <person name="Xia L."/>
            <person name="Li J."/>
            <person name="Zhao F."/>
            <person name="Cao W."/>
        </authorList>
    </citation>
    <scope>NUCLEOTIDE SEQUENCE</scope>
    <source>
        <strain evidence="1">Hyas-2018</strain>
    </source>
</reference>
<dbReference type="Proteomes" id="UP000821845">
    <property type="component" value="Chromosome 5"/>
</dbReference>
<sequence>MTRDRFFLIRSKLKVVNDLVLSAEEKEADRLWKVCPLLGFIRNACLNLPCSPNICVDEQIIPFTGKCPVKQFVPGKPNPTGLKNLASSQ</sequence>
<gene>
    <name evidence="1" type="ORF">HPB50_021553</name>
</gene>
<evidence type="ECO:0000313" key="1">
    <source>
        <dbReference type="EMBL" id="KAH6931029.1"/>
    </source>
</evidence>
<protein>
    <submittedName>
        <fullName evidence="1">Uncharacterized protein</fullName>
    </submittedName>
</protein>
<organism evidence="1 2">
    <name type="scientific">Hyalomma asiaticum</name>
    <name type="common">Tick</name>
    <dbReference type="NCBI Taxonomy" id="266040"/>
    <lineage>
        <taxon>Eukaryota</taxon>
        <taxon>Metazoa</taxon>
        <taxon>Ecdysozoa</taxon>
        <taxon>Arthropoda</taxon>
        <taxon>Chelicerata</taxon>
        <taxon>Arachnida</taxon>
        <taxon>Acari</taxon>
        <taxon>Parasitiformes</taxon>
        <taxon>Ixodida</taxon>
        <taxon>Ixodoidea</taxon>
        <taxon>Ixodidae</taxon>
        <taxon>Hyalomminae</taxon>
        <taxon>Hyalomma</taxon>
    </lineage>
</organism>
<dbReference type="EMBL" id="CM023485">
    <property type="protein sequence ID" value="KAH6931029.1"/>
    <property type="molecule type" value="Genomic_DNA"/>
</dbReference>
<proteinExistence type="predicted"/>
<evidence type="ECO:0000313" key="2">
    <source>
        <dbReference type="Proteomes" id="UP000821845"/>
    </source>
</evidence>
<keyword evidence="2" id="KW-1185">Reference proteome</keyword>